<reference evidence="2" key="1">
    <citation type="submission" date="2016-04" db="UniProtKB">
        <authorList>
            <consortium name="WormBaseParasite"/>
        </authorList>
    </citation>
    <scope>IDENTIFICATION</scope>
</reference>
<dbReference type="WBParaSite" id="HNAJ_0001018001-mRNA-1">
    <property type="protein sequence ID" value="HNAJ_0001018001-mRNA-1"/>
    <property type="gene ID" value="HNAJ_0001018001"/>
</dbReference>
<organism evidence="2">
    <name type="scientific">Rodentolepis nana</name>
    <name type="common">Dwarf tapeworm</name>
    <name type="synonym">Hymenolepis nana</name>
    <dbReference type="NCBI Taxonomy" id="102285"/>
    <lineage>
        <taxon>Eukaryota</taxon>
        <taxon>Metazoa</taxon>
        <taxon>Spiralia</taxon>
        <taxon>Lophotrochozoa</taxon>
        <taxon>Platyhelminthes</taxon>
        <taxon>Cestoda</taxon>
        <taxon>Eucestoda</taxon>
        <taxon>Cyclophyllidea</taxon>
        <taxon>Hymenolepididae</taxon>
        <taxon>Rodentolepis</taxon>
    </lineage>
</organism>
<dbReference type="AlphaFoldDB" id="A0A158QIT7"/>
<name>A0A158QIT7_RODNA</name>
<accession>A0A158QIT7</accession>
<feature type="region of interest" description="Disordered" evidence="1">
    <location>
        <begin position="14"/>
        <end position="46"/>
    </location>
</feature>
<feature type="compositionally biased region" description="Low complexity" evidence="1">
    <location>
        <begin position="31"/>
        <end position="46"/>
    </location>
</feature>
<protein>
    <submittedName>
        <fullName evidence="2">Uncharacterized protein</fullName>
    </submittedName>
</protein>
<evidence type="ECO:0000256" key="1">
    <source>
        <dbReference type="SAM" id="MobiDB-lite"/>
    </source>
</evidence>
<sequence length="76" mass="8239">MHRASEAIGLGRRIDLSSGFPPTLEQSPILSGASPSSDDGVSSISLSRRSTGLSKLILFGRLLRSVCRSDLRAWRR</sequence>
<evidence type="ECO:0000313" key="2">
    <source>
        <dbReference type="WBParaSite" id="HNAJ_0001018001-mRNA-1"/>
    </source>
</evidence>
<proteinExistence type="predicted"/>